<dbReference type="PANTHER" id="PTHR37426">
    <property type="entry name" value="RIBOSOMAL RNA LARGE SUBUNIT METHYLTRANSFERASE J"/>
    <property type="match status" value="1"/>
</dbReference>
<protein>
    <recommendedName>
        <fullName evidence="1">Ribosomal RNA large subunit methyltransferase J</fullName>
        <ecNumber evidence="1">2.1.1.266</ecNumber>
    </recommendedName>
    <alternativeName>
        <fullName evidence="1">23S rRNA (adenine(2030)-N6)-methyltransferase</fullName>
    </alternativeName>
    <alternativeName>
        <fullName evidence="1">23S rRNA m6A2030 methyltransferase</fullName>
    </alternativeName>
</protein>
<reference evidence="2 3" key="1">
    <citation type="submission" date="2019-04" db="EMBL/GenBank/DDBJ databases">
        <title>Phreatobacter aquaticus sp. nov.</title>
        <authorList>
            <person name="Choi A."/>
            <person name="Baek K."/>
        </authorList>
    </citation>
    <scope>NUCLEOTIDE SEQUENCE [LARGE SCALE GENOMIC DNA]</scope>
    <source>
        <strain evidence="2 3">NMCR1094</strain>
    </source>
</reference>
<feature type="binding site" evidence="1">
    <location>
        <begin position="145"/>
        <end position="146"/>
    </location>
    <ligand>
        <name>S-adenosyl-L-methionine</name>
        <dbReference type="ChEBI" id="CHEBI:59789"/>
    </ligand>
</feature>
<dbReference type="Gene3D" id="3.40.50.150">
    <property type="entry name" value="Vaccinia Virus protein VP39"/>
    <property type="match status" value="1"/>
</dbReference>
<feature type="active site" description="Proton acceptor" evidence="1">
    <location>
        <position position="166"/>
    </location>
</feature>
<accession>A0A4D7QNX6</accession>
<keyword evidence="1" id="KW-0698">rRNA processing</keyword>
<dbReference type="GO" id="GO:0070475">
    <property type="term" value="P:rRNA base methylation"/>
    <property type="evidence" value="ECO:0007669"/>
    <property type="project" value="UniProtKB-UniRule"/>
</dbReference>
<feature type="binding site" evidence="1">
    <location>
        <position position="166"/>
    </location>
    <ligand>
        <name>S-adenosyl-L-methionine</name>
        <dbReference type="ChEBI" id="CHEBI:59789"/>
    </ligand>
</feature>
<dbReference type="GO" id="GO:0036307">
    <property type="term" value="F:23S rRNA (adenine(2030)-N(6))-methyltransferase activity"/>
    <property type="evidence" value="ECO:0007669"/>
    <property type="project" value="UniProtKB-UniRule"/>
</dbReference>
<dbReference type="SUPFAM" id="SSF53335">
    <property type="entry name" value="S-adenosyl-L-methionine-dependent methyltransferases"/>
    <property type="match status" value="1"/>
</dbReference>
<evidence type="ECO:0000313" key="3">
    <source>
        <dbReference type="Proteomes" id="UP000298588"/>
    </source>
</evidence>
<evidence type="ECO:0000313" key="2">
    <source>
        <dbReference type="EMBL" id="QCK85842.1"/>
    </source>
</evidence>
<dbReference type="Proteomes" id="UP000298588">
    <property type="component" value="Chromosome"/>
</dbReference>
<organism evidence="2 3">
    <name type="scientific">Phreatobacter aquaticus</name>
    <dbReference type="NCBI Taxonomy" id="2570229"/>
    <lineage>
        <taxon>Bacteria</taxon>
        <taxon>Pseudomonadati</taxon>
        <taxon>Pseudomonadota</taxon>
        <taxon>Alphaproteobacteria</taxon>
        <taxon>Hyphomicrobiales</taxon>
        <taxon>Phreatobacteraceae</taxon>
        <taxon>Phreatobacter</taxon>
    </lineage>
</organism>
<dbReference type="OrthoDB" id="9791274at2"/>
<comment type="subunit">
    <text evidence="1">Monomer.</text>
</comment>
<keyword evidence="1 2" id="KW-0808">Transferase</keyword>
<feature type="binding site" evidence="1">
    <location>
        <position position="102"/>
    </location>
    <ligand>
        <name>S-adenosyl-L-methionine</name>
        <dbReference type="ChEBI" id="CHEBI:59789"/>
    </ligand>
</feature>
<dbReference type="Pfam" id="PF04378">
    <property type="entry name" value="RsmJ"/>
    <property type="match status" value="1"/>
</dbReference>
<feature type="binding site" evidence="1">
    <location>
        <position position="41"/>
    </location>
    <ligand>
        <name>S-adenosyl-L-methionine</name>
        <dbReference type="ChEBI" id="CHEBI:59789"/>
    </ligand>
</feature>
<comment type="catalytic activity">
    <reaction evidence="1">
        <text>adenosine(2030) in 23S rRNA + S-adenosyl-L-methionine = N(6)-methyladenosine(2030) in 23S rRNA + S-adenosyl-L-homocysteine + H(+)</text>
        <dbReference type="Rhea" id="RHEA:43736"/>
        <dbReference type="Rhea" id="RHEA-COMP:10668"/>
        <dbReference type="Rhea" id="RHEA-COMP:10669"/>
        <dbReference type="ChEBI" id="CHEBI:15378"/>
        <dbReference type="ChEBI" id="CHEBI:57856"/>
        <dbReference type="ChEBI" id="CHEBI:59789"/>
        <dbReference type="ChEBI" id="CHEBI:74411"/>
        <dbReference type="ChEBI" id="CHEBI:74449"/>
        <dbReference type="EC" id="2.1.1.266"/>
    </reaction>
</comment>
<dbReference type="InterPro" id="IPR007473">
    <property type="entry name" value="RlmJ"/>
</dbReference>
<gene>
    <name evidence="1" type="primary">rlmJ</name>
    <name evidence="2" type="ORF">E8L99_08740</name>
</gene>
<dbReference type="InterPro" id="IPR029063">
    <property type="entry name" value="SAM-dependent_MTases_sf"/>
</dbReference>
<dbReference type="RefSeq" id="WP_137099175.1">
    <property type="nucleotide sequence ID" value="NZ_CP039865.1"/>
</dbReference>
<dbReference type="HAMAP" id="MF_00934">
    <property type="entry name" value="23SrRNA_methyltr_J"/>
    <property type="match status" value="1"/>
</dbReference>
<dbReference type="EMBL" id="CP039865">
    <property type="protein sequence ID" value="QCK85842.1"/>
    <property type="molecule type" value="Genomic_DNA"/>
</dbReference>
<dbReference type="PANTHER" id="PTHR37426:SF1">
    <property type="entry name" value="RIBOSOMAL RNA LARGE SUBUNIT METHYLTRANSFERASE J"/>
    <property type="match status" value="1"/>
</dbReference>
<keyword evidence="1" id="KW-0949">S-adenosyl-L-methionine</keyword>
<feature type="binding site" evidence="1">
    <location>
        <position position="18"/>
    </location>
    <ligand>
        <name>S-adenosyl-L-methionine</name>
        <dbReference type="ChEBI" id="CHEBI:59789"/>
    </ligand>
</feature>
<comment type="similarity">
    <text evidence="1">Belongs to the RlmJ family.</text>
</comment>
<proteinExistence type="inferred from homology"/>
<feature type="binding site" evidence="1">
    <location>
        <position position="120"/>
    </location>
    <ligand>
        <name>S-adenosyl-L-methionine</name>
        <dbReference type="ChEBI" id="CHEBI:59789"/>
    </ligand>
</feature>
<dbReference type="KEGG" id="paqt:E8L99_08740"/>
<keyword evidence="3" id="KW-1185">Reference proteome</keyword>
<name>A0A4D7QNX6_9HYPH</name>
<dbReference type="EC" id="2.1.1.266" evidence="1"/>
<dbReference type="GO" id="GO:0003723">
    <property type="term" value="F:RNA binding"/>
    <property type="evidence" value="ECO:0007669"/>
    <property type="project" value="UniProtKB-UniRule"/>
</dbReference>
<sequence length="281" mass="31414">MNYRHAYHAGNPADVIKHAVLAFVIDYLLKKEAPIRVIDTHAGLGRYDLTSDAAERTGEWVEGIGRLWGRDLPEPLEALVGSYMDSVARLNPDGRLRFYPGSPDIARLMTRPVDGMTFCELHPEDGDDLARLYARDRRIKVIGIDGWLAPKAFLPPKEKRGLVLIDPPFEQPGEFDRLVEALDNGYRRWAGGVFLLWYPVKDAAAVKRFHRAIAELAIPKCLTIETTWRAVDGERLSGAGLVTVNAPYTLAEVCRAAARPLWDVLEMPNGRLDLFGGEDRA</sequence>
<comment type="function">
    <text evidence="1">Specifically methylates the adenine in position 2030 of 23S rRNA.</text>
</comment>
<dbReference type="GO" id="GO:0005829">
    <property type="term" value="C:cytosol"/>
    <property type="evidence" value="ECO:0007669"/>
    <property type="project" value="TreeGrafter"/>
</dbReference>
<keyword evidence="1 2" id="KW-0489">Methyltransferase</keyword>
<evidence type="ECO:0000256" key="1">
    <source>
        <dbReference type="HAMAP-Rule" id="MF_00934"/>
    </source>
</evidence>
<dbReference type="AlphaFoldDB" id="A0A4D7QNX6"/>
<feature type="site" description="Interaction with substrate rRNA" evidence="1">
    <location>
        <position position="3"/>
    </location>
</feature>
<keyword evidence="1" id="KW-0694">RNA-binding</keyword>